<accession>A0A6F8T7P0</accession>
<dbReference type="InterPro" id="IPR001295">
    <property type="entry name" value="Dihydroorotate_DH_CS"/>
</dbReference>
<feature type="binding site" evidence="11">
    <location>
        <begin position="105"/>
        <end position="109"/>
    </location>
    <ligand>
        <name>substrate</name>
    </ligand>
</feature>
<feature type="binding site" evidence="11">
    <location>
        <begin position="312"/>
        <end position="313"/>
    </location>
    <ligand>
        <name>FMN</name>
        <dbReference type="ChEBI" id="CHEBI:58210"/>
    </ligand>
</feature>
<dbReference type="EMBL" id="AP022839">
    <property type="protein sequence ID" value="BCA96160.1"/>
    <property type="molecule type" value="Genomic_DNA"/>
</dbReference>
<feature type="active site" description="Nucleophile" evidence="11">
    <location>
        <position position="169"/>
    </location>
</feature>
<comment type="pathway">
    <text evidence="3 11">Pyrimidine metabolism; UMP biosynthesis via de novo pathway; orotate from (S)-dihydroorotate (quinone route): step 1/1.</text>
</comment>
<evidence type="ECO:0000256" key="7">
    <source>
        <dbReference type="ARBA" id="ARBA00022975"/>
    </source>
</evidence>
<evidence type="ECO:0000256" key="1">
    <source>
        <dbReference type="ARBA" id="ARBA00003125"/>
    </source>
</evidence>
<reference evidence="13" key="1">
    <citation type="journal article" date="2020" name="Microbiol. Resour. Announc.">
        <title>Complete Genome Sequence of Novel Psychrotolerant Legionella Strain TUM19329, Isolated from Antarctic Lake Sediment.</title>
        <authorList>
            <person name="Shimada S."/>
            <person name="Nakai R."/>
            <person name="Aoki K."/>
            <person name="Shimoeda N."/>
            <person name="Ohno G."/>
            <person name="Miyazaki Y."/>
            <person name="Kudoh S."/>
            <person name="Imura S."/>
            <person name="Watanabe K."/>
            <person name="Ishii Y."/>
            <person name="Tateda K."/>
        </authorList>
    </citation>
    <scope>NUCLEOTIDE SEQUENCE [LARGE SCALE GENOMIC DNA]</scope>
    <source>
        <strain evidence="13">TUM19329</strain>
    </source>
</reference>
<organism evidence="13 14">
    <name type="scientific">Legionella antarctica</name>
    <dbReference type="NCBI Taxonomy" id="2708020"/>
    <lineage>
        <taxon>Bacteria</taxon>
        <taxon>Pseudomonadati</taxon>
        <taxon>Pseudomonadota</taxon>
        <taxon>Gammaproteobacteria</taxon>
        <taxon>Legionellales</taxon>
        <taxon>Legionellaceae</taxon>
        <taxon>Legionella</taxon>
    </lineage>
</organism>
<dbReference type="GO" id="GO:0106430">
    <property type="term" value="F:dihydroorotate dehydrogenase (quinone) activity"/>
    <property type="evidence" value="ECO:0007669"/>
    <property type="project" value="UniProtKB-EC"/>
</dbReference>
<dbReference type="AlphaFoldDB" id="A0A6F8T7P0"/>
<evidence type="ECO:0000256" key="8">
    <source>
        <dbReference type="ARBA" id="ARBA00023002"/>
    </source>
</evidence>
<dbReference type="InterPro" id="IPR013785">
    <property type="entry name" value="Aldolase_TIM"/>
</dbReference>
<feature type="binding site" evidence="11">
    <location>
        <position position="166"/>
    </location>
    <ligand>
        <name>FMN</name>
        <dbReference type="ChEBI" id="CHEBI:58210"/>
    </ligand>
</feature>
<dbReference type="KEGG" id="lant:TUM19329_25210"/>
<comment type="function">
    <text evidence="1 11">Catalyzes the conversion of dihydroorotate to orotate with quinone as electron acceptor.</text>
</comment>
<dbReference type="NCBIfam" id="NF003652">
    <property type="entry name" value="PRK05286.2-5"/>
    <property type="match status" value="1"/>
</dbReference>
<comment type="similarity">
    <text evidence="4 11">Belongs to the dihydroorotate dehydrogenase family. Type 2 subfamily.</text>
</comment>
<dbReference type="Pfam" id="PF01180">
    <property type="entry name" value="DHO_dh"/>
    <property type="match status" value="1"/>
</dbReference>
<comment type="subunit">
    <text evidence="11">Monomer.</text>
</comment>
<keyword evidence="8 11" id="KW-0560">Oxidoreductase</keyword>
<feature type="binding site" evidence="11">
    <location>
        <position position="211"/>
    </location>
    <ligand>
        <name>FMN</name>
        <dbReference type="ChEBI" id="CHEBI:58210"/>
    </ligand>
</feature>
<dbReference type="HAMAP" id="MF_00225">
    <property type="entry name" value="DHO_dh_type2"/>
    <property type="match status" value="1"/>
</dbReference>
<feature type="binding site" evidence="11">
    <location>
        <position position="262"/>
    </location>
    <ligand>
        <name>FMN</name>
        <dbReference type="ChEBI" id="CHEBI:58210"/>
    </ligand>
</feature>
<keyword evidence="6 11" id="KW-0288">FMN</keyword>
<evidence type="ECO:0000256" key="4">
    <source>
        <dbReference type="ARBA" id="ARBA00005359"/>
    </source>
</evidence>
<dbReference type="InterPro" id="IPR005720">
    <property type="entry name" value="Dihydroorotate_DH_cat"/>
</dbReference>
<dbReference type="PANTHER" id="PTHR48109:SF4">
    <property type="entry name" value="DIHYDROOROTATE DEHYDROGENASE (QUINONE), MITOCHONDRIAL"/>
    <property type="match status" value="1"/>
</dbReference>
<gene>
    <name evidence="11 13" type="primary">pyrD</name>
    <name evidence="13" type="ORF">TUM19329_25210</name>
</gene>
<feature type="binding site" evidence="11">
    <location>
        <position position="171"/>
    </location>
    <ligand>
        <name>substrate</name>
    </ligand>
</feature>
<dbReference type="PROSITE" id="PS00912">
    <property type="entry name" value="DHODEHASE_2"/>
    <property type="match status" value="1"/>
</dbReference>
<feature type="binding site" evidence="11">
    <location>
        <position position="166"/>
    </location>
    <ligand>
        <name>substrate</name>
    </ligand>
</feature>
<feature type="domain" description="Dihydroorotate dehydrogenase catalytic" evidence="12">
    <location>
        <begin position="41"/>
        <end position="332"/>
    </location>
</feature>
<feature type="binding site" evidence="11">
    <location>
        <position position="80"/>
    </location>
    <ligand>
        <name>FMN</name>
        <dbReference type="ChEBI" id="CHEBI:58210"/>
    </ligand>
</feature>
<feature type="binding site" evidence="11">
    <location>
        <begin position="56"/>
        <end position="60"/>
    </location>
    <ligand>
        <name>FMN</name>
        <dbReference type="ChEBI" id="CHEBI:58210"/>
    </ligand>
</feature>
<evidence type="ECO:0000259" key="12">
    <source>
        <dbReference type="Pfam" id="PF01180"/>
    </source>
</evidence>
<sequence length="333" mass="36639">MYSVLRPVLFKLEAEKAHDFALSSLAYLPQFYFRKPQEMPVKAMGLDFAHPVGLAAGLDKNGEYLDGLAKIGFSFIELGTITPRPQDGNPKPRLFRLPEARAIINRMGFNNQGVDTLITHVKNASYKGILGINIGKNKDTALNKAVDDYLFCLRKVYEHASYVTINISSPNTPDLRQLQRSEYFADLLSQLQGEQIKLADQFQRHVPLVVKVSPDETDETLKQMTEIILHHGVEGIIATNTTCSRELVKSLPHAQEQGGLSGRPLTDLSNHCLRLLKHYVGDALTLIGVGGVDSSISAQEKLNAGASLVQVYSGLIYQGPKLVSEVVSGLKSL</sequence>
<feature type="binding site" evidence="11">
    <location>
        <position position="60"/>
    </location>
    <ligand>
        <name>substrate</name>
    </ligand>
</feature>
<dbReference type="InterPro" id="IPR012135">
    <property type="entry name" value="Dihydroorotate_DH_1_2"/>
</dbReference>
<proteinExistence type="inferred from homology"/>
<keyword evidence="5 11" id="KW-0285">Flavoprotein</keyword>
<evidence type="ECO:0000256" key="2">
    <source>
        <dbReference type="ARBA" id="ARBA00004370"/>
    </source>
</evidence>
<dbReference type="InterPro" id="IPR050074">
    <property type="entry name" value="DHO_dehydrogenase"/>
</dbReference>
<feature type="binding site" evidence="11">
    <location>
        <position position="133"/>
    </location>
    <ligand>
        <name>FMN</name>
        <dbReference type="ChEBI" id="CHEBI:58210"/>
    </ligand>
</feature>
<dbReference type="NCBIfam" id="NF003644">
    <property type="entry name" value="PRK05286.1-1"/>
    <property type="match status" value="1"/>
</dbReference>
<comment type="cofactor">
    <cofactor evidence="11">
        <name>FMN</name>
        <dbReference type="ChEBI" id="CHEBI:58210"/>
    </cofactor>
    <text evidence="11">Binds 1 FMN per subunit.</text>
</comment>
<dbReference type="UniPathway" id="UPA00070">
    <property type="reaction ID" value="UER00946"/>
</dbReference>
<dbReference type="RefSeq" id="WP_173237555.1">
    <property type="nucleotide sequence ID" value="NZ_AP022839.1"/>
</dbReference>
<feature type="binding site" evidence="11">
    <location>
        <position position="291"/>
    </location>
    <ligand>
        <name>FMN</name>
        <dbReference type="ChEBI" id="CHEBI:58210"/>
    </ligand>
</feature>
<dbReference type="PANTHER" id="PTHR48109">
    <property type="entry name" value="DIHYDROOROTATE DEHYDROGENASE (QUINONE), MITOCHONDRIAL-RELATED"/>
    <property type="match status" value="1"/>
</dbReference>
<evidence type="ECO:0000256" key="11">
    <source>
        <dbReference type="HAMAP-Rule" id="MF_00225"/>
    </source>
</evidence>
<keyword evidence="7 11" id="KW-0665">Pyrimidine biosynthesis</keyword>
<dbReference type="PROSITE" id="PS00911">
    <property type="entry name" value="DHODEHASE_1"/>
    <property type="match status" value="1"/>
</dbReference>
<comment type="catalytic activity">
    <reaction evidence="10 11">
        <text>(S)-dihydroorotate + a quinone = orotate + a quinol</text>
        <dbReference type="Rhea" id="RHEA:30187"/>
        <dbReference type="ChEBI" id="CHEBI:24646"/>
        <dbReference type="ChEBI" id="CHEBI:30839"/>
        <dbReference type="ChEBI" id="CHEBI:30864"/>
        <dbReference type="ChEBI" id="CHEBI:132124"/>
        <dbReference type="EC" id="1.3.5.2"/>
    </reaction>
</comment>
<evidence type="ECO:0000313" key="13">
    <source>
        <dbReference type="EMBL" id="BCA96160.1"/>
    </source>
</evidence>
<evidence type="ECO:0000256" key="3">
    <source>
        <dbReference type="ARBA" id="ARBA00005161"/>
    </source>
</evidence>
<dbReference type="Proteomes" id="UP000502894">
    <property type="component" value="Chromosome"/>
</dbReference>
<feature type="binding site" evidence="11">
    <location>
        <begin position="240"/>
        <end position="241"/>
    </location>
    <ligand>
        <name>substrate</name>
    </ligand>
</feature>
<name>A0A6F8T7P0_9GAMM</name>
<evidence type="ECO:0000256" key="5">
    <source>
        <dbReference type="ARBA" id="ARBA00022630"/>
    </source>
</evidence>
<dbReference type="GO" id="GO:0005737">
    <property type="term" value="C:cytoplasm"/>
    <property type="evidence" value="ECO:0007669"/>
    <property type="project" value="InterPro"/>
</dbReference>
<keyword evidence="9 11" id="KW-0472">Membrane</keyword>
<dbReference type="GO" id="GO:0044205">
    <property type="term" value="P:'de novo' UMP biosynthetic process"/>
    <property type="evidence" value="ECO:0007669"/>
    <property type="project" value="UniProtKB-UniRule"/>
</dbReference>
<evidence type="ECO:0000313" key="14">
    <source>
        <dbReference type="Proteomes" id="UP000502894"/>
    </source>
</evidence>
<comment type="subcellular location">
    <subcellularLocation>
        <location evidence="11">Cell membrane</location>
        <topology evidence="11">Peripheral membrane protein</topology>
    </subcellularLocation>
    <subcellularLocation>
        <location evidence="2">Membrane</location>
    </subcellularLocation>
</comment>
<evidence type="ECO:0000256" key="10">
    <source>
        <dbReference type="ARBA" id="ARBA00048639"/>
    </source>
</evidence>
<keyword evidence="11" id="KW-1003">Cell membrane</keyword>
<dbReference type="InterPro" id="IPR005719">
    <property type="entry name" value="Dihydroorotate_DH_2"/>
</dbReference>
<dbReference type="NCBIfam" id="NF003645">
    <property type="entry name" value="PRK05286.1-2"/>
    <property type="match status" value="1"/>
</dbReference>
<dbReference type="CDD" id="cd04738">
    <property type="entry name" value="DHOD_2_like"/>
    <property type="match status" value="1"/>
</dbReference>
<dbReference type="EC" id="1.3.5.2" evidence="11"/>
<feature type="binding site" evidence="11">
    <location>
        <position position="239"/>
    </location>
    <ligand>
        <name>FMN</name>
        <dbReference type="ChEBI" id="CHEBI:58210"/>
    </ligand>
</feature>
<protein>
    <recommendedName>
        <fullName evidence="11">Dihydroorotate dehydrogenase (quinone)</fullName>
        <ecNumber evidence="11">1.3.5.2</ecNumber>
    </recommendedName>
    <alternativeName>
        <fullName evidence="11">DHOdehase</fullName>
        <shortName evidence="11">DHOD</shortName>
        <shortName evidence="11">DHODase</shortName>
    </alternativeName>
    <alternativeName>
        <fullName evidence="11">Dihydroorotate oxidase</fullName>
    </alternativeName>
</protein>
<evidence type="ECO:0000256" key="9">
    <source>
        <dbReference type="ARBA" id="ARBA00023136"/>
    </source>
</evidence>
<dbReference type="SUPFAM" id="SSF51395">
    <property type="entry name" value="FMN-linked oxidoreductases"/>
    <property type="match status" value="1"/>
</dbReference>
<dbReference type="NCBIfam" id="TIGR01036">
    <property type="entry name" value="pyrD_sub2"/>
    <property type="match status" value="1"/>
</dbReference>
<dbReference type="PIRSF" id="PIRSF000164">
    <property type="entry name" value="DHO_oxidase"/>
    <property type="match status" value="1"/>
</dbReference>
<dbReference type="Gene3D" id="3.20.20.70">
    <property type="entry name" value="Aldolase class I"/>
    <property type="match status" value="1"/>
</dbReference>
<dbReference type="NCBIfam" id="NF003646">
    <property type="entry name" value="PRK05286.1-4"/>
    <property type="match status" value="1"/>
</dbReference>
<dbReference type="GO" id="GO:0005886">
    <property type="term" value="C:plasma membrane"/>
    <property type="evidence" value="ECO:0007669"/>
    <property type="project" value="UniProtKB-SubCell"/>
</dbReference>
<keyword evidence="14" id="KW-1185">Reference proteome</keyword>
<evidence type="ECO:0000256" key="6">
    <source>
        <dbReference type="ARBA" id="ARBA00022643"/>
    </source>
</evidence>
<dbReference type="GO" id="GO:0006207">
    <property type="term" value="P:'de novo' pyrimidine nucleobase biosynthetic process"/>
    <property type="evidence" value="ECO:0007669"/>
    <property type="project" value="UniProtKB-UniRule"/>
</dbReference>